<dbReference type="Gene3D" id="1.20.1560.10">
    <property type="entry name" value="ABC transporter type 1, transmembrane domain"/>
    <property type="match status" value="1"/>
</dbReference>
<dbReference type="Gene3D" id="3.40.50.300">
    <property type="entry name" value="P-loop containing nucleotide triphosphate hydrolases"/>
    <property type="match status" value="2"/>
</dbReference>
<dbReference type="CDD" id="cd18578">
    <property type="entry name" value="ABC_6TM_Pgp_ABCB1_D2_like"/>
    <property type="match status" value="1"/>
</dbReference>
<dbReference type="SMART" id="SM00382">
    <property type="entry name" value="AAA"/>
    <property type="match status" value="2"/>
</dbReference>
<evidence type="ECO:0000259" key="14">
    <source>
        <dbReference type="PROSITE" id="PS50929"/>
    </source>
</evidence>
<keyword evidence="11" id="KW-0325">Glycoprotein</keyword>
<keyword evidence="7" id="KW-0067">ATP-binding</keyword>
<dbReference type="GO" id="GO:0016887">
    <property type="term" value="F:ATP hydrolysis activity"/>
    <property type="evidence" value="ECO:0007669"/>
    <property type="project" value="InterPro"/>
</dbReference>
<keyword evidence="9 12" id="KW-1133">Transmembrane helix</keyword>
<dbReference type="FunFam" id="3.40.50.300:FF:002695">
    <property type="entry name" value="ABC multidrug transporter, putative"/>
    <property type="match status" value="1"/>
</dbReference>
<dbReference type="PROSITE" id="PS00211">
    <property type="entry name" value="ABC_TRANSPORTER_1"/>
    <property type="match status" value="1"/>
</dbReference>
<evidence type="ECO:0000313" key="16">
    <source>
        <dbReference type="Proteomes" id="UP000439903"/>
    </source>
</evidence>
<dbReference type="SUPFAM" id="SSF90123">
    <property type="entry name" value="ABC transporter transmembrane region"/>
    <property type="match status" value="1"/>
</dbReference>
<evidence type="ECO:0000256" key="1">
    <source>
        <dbReference type="ARBA" id="ARBA00004141"/>
    </source>
</evidence>
<feature type="domain" description="ABC transporter" evidence="13">
    <location>
        <begin position="531"/>
        <end position="770"/>
    </location>
</feature>
<dbReference type="Pfam" id="PF00005">
    <property type="entry name" value="ABC_tran"/>
    <property type="match status" value="2"/>
</dbReference>
<dbReference type="CDD" id="cd03249">
    <property type="entry name" value="ABC_MTABC3_MDL1_MDL2"/>
    <property type="match status" value="1"/>
</dbReference>
<dbReference type="GO" id="GO:0090374">
    <property type="term" value="P:oligopeptide export from mitochondrion"/>
    <property type="evidence" value="ECO:0007669"/>
    <property type="project" value="TreeGrafter"/>
</dbReference>
<organism evidence="15 16">
    <name type="scientific">Gigaspora margarita</name>
    <dbReference type="NCBI Taxonomy" id="4874"/>
    <lineage>
        <taxon>Eukaryota</taxon>
        <taxon>Fungi</taxon>
        <taxon>Fungi incertae sedis</taxon>
        <taxon>Mucoromycota</taxon>
        <taxon>Glomeromycotina</taxon>
        <taxon>Glomeromycetes</taxon>
        <taxon>Diversisporales</taxon>
        <taxon>Gigasporaceae</taxon>
        <taxon>Gigaspora</taxon>
    </lineage>
</organism>
<dbReference type="FunFam" id="1.20.1560.10:FF:000009">
    <property type="entry name" value="ABC transporter B family member 1"/>
    <property type="match status" value="1"/>
</dbReference>
<keyword evidence="4 12" id="KW-0812">Transmembrane</keyword>
<proteinExistence type="inferred from homology"/>
<evidence type="ECO:0000256" key="11">
    <source>
        <dbReference type="ARBA" id="ARBA00023180"/>
    </source>
</evidence>
<feature type="transmembrane region" description="Helical" evidence="12">
    <location>
        <begin position="471"/>
        <end position="489"/>
    </location>
</feature>
<keyword evidence="3" id="KW-0813">Transport</keyword>
<comment type="subcellular location">
    <subcellularLocation>
        <location evidence="1">Membrane</location>
        <topology evidence="1">Multi-pass membrane protein</topology>
    </subcellularLocation>
</comment>
<dbReference type="InterPro" id="IPR011527">
    <property type="entry name" value="ABC1_TM_dom"/>
</dbReference>
<dbReference type="GO" id="GO:0005524">
    <property type="term" value="F:ATP binding"/>
    <property type="evidence" value="ECO:0007669"/>
    <property type="project" value="UniProtKB-KW"/>
</dbReference>
<accession>A0A8H4A7Z1</accession>
<evidence type="ECO:0000313" key="15">
    <source>
        <dbReference type="EMBL" id="KAF0454380.1"/>
    </source>
</evidence>
<dbReference type="Pfam" id="PF00664">
    <property type="entry name" value="ABC_membrane"/>
    <property type="match status" value="1"/>
</dbReference>
<keyword evidence="6" id="KW-0547">Nucleotide-binding</keyword>
<feature type="transmembrane region" description="Helical" evidence="12">
    <location>
        <begin position="250"/>
        <end position="268"/>
    </location>
</feature>
<dbReference type="GO" id="GO:0005743">
    <property type="term" value="C:mitochondrial inner membrane"/>
    <property type="evidence" value="ECO:0007669"/>
    <property type="project" value="TreeGrafter"/>
</dbReference>
<dbReference type="OrthoDB" id="6500128at2759"/>
<sequence>MIENACKTANAHDFIMNFPDNYETLVGERGILLSGGQKQRIAIARAIIKNPKILLLDEATSALDTQSEGIVKNALDKASKGRTTLVIAHRLSTIRNATNIIVINKGVIVESGIHKELVDKKGIYFKLAETQQIQQVLKAKENLNLSKDVVTTSFTIKDNHHRFVLSSRLNLDKQNADVEMGLKNNDHNYTSWELIKKIAIINRPEFLILSIGIISSIVNGCIYPIFAIIYAYAIQAFSNTGNTLRNESTFWAFMFLVFAIMTFWLNIIQNVTLGFSSGKLTERIRSISFASILRQDISFFDEENHNIGVLTSHLSSDVTHISSLAGSTLGKMLQAMATIFSSAIVALIVGWKLTLVCLCFMPLLIGSYSLRIKMLNGFQQKTKKAYEYTAQIACEGTDNIRTVAALTCENNLWEKYHNLLNEPMRQGFKNAFLASIPFAFANCIIFLVNALAFWYGSKLFMDYEYDLKKAFTVYSAIITGSMLLGRLFAHVPDITKAKFASASIISLLERVPIIDTWRQDGEKVKTVKGHLKFSNVHFHYPTRFNVPVLRGLNLEVKPGQYAALVGTSGCGKSTIINLTERFYQVTSGTITIDEMNIAKMNVNNLREHIALVGQEPLLYDMTIKENIIFGCLPRQIITQNDLEKACREANIHEFIIGLPNGYDTRVGVKGTQLSGGQKQRIAIARALIRNPKILLLDEATSALDSESEKVVQKALDSAACGRTTLAIAHRLSTIQHADIIFVIKDGKVHEQGTHQELLNVQGIYYMMVQEQYLEGSNL</sequence>
<evidence type="ECO:0000256" key="8">
    <source>
        <dbReference type="ARBA" id="ARBA00022967"/>
    </source>
</evidence>
<dbReference type="PROSITE" id="PS50893">
    <property type="entry name" value="ABC_TRANSPORTER_2"/>
    <property type="match status" value="1"/>
</dbReference>
<dbReference type="InterPro" id="IPR027417">
    <property type="entry name" value="P-loop_NTPase"/>
</dbReference>
<evidence type="ECO:0000259" key="13">
    <source>
        <dbReference type="PROSITE" id="PS50893"/>
    </source>
</evidence>
<name>A0A8H4A7Z1_GIGMA</name>
<feature type="transmembrane region" description="Helical" evidence="12">
    <location>
        <begin position="206"/>
        <end position="230"/>
    </location>
</feature>
<dbReference type="SUPFAM" id="SSF52540">
    <property type="entry name" value="P-loop containing nucleoside triphosphate hydrolases"/>
    <property type="match status" value="2"/>
</dbReference>
<dbReference type="InterPro" id="IPR039421">
    <property type="entry name" value="Type_1_exporter"/>
</dbReference>
<dbReference type="AlphaFoldDB" id="A0A8H4A7Z1"/>
<dbReference type="InterPro" id="IPR003439">
    <property type="entry name" value="ABC_transporter-like_ATP-bd"/>
</dbReference>
<reference evidence="15 16" key="1">
    <citation type="journal article" date="2019" name="Environ. Microbiol.">
        <title>At the nexus of three kingdoms: the genome of the mycorrhizal fungus Gigaspora margarita provides insights into plant, endobacterial and fungal interactions.</title>
        <authorList>
            <person name="Venice F."/>
            <person name="Ghignone S."/>
            <person name="Salvioli di Fossalunga A."/>
            <person name="Amselem J."/>
            <person name="Novero M."/>
            <person name="Xianan X."/>
            <person name="Sedzielewska Toro K."/>
            <person name="Morin E."/>
            <person name="Lipzen A."/>
            <person name="Grigoriev I.V."/>
            <person name="Henrissat B."/>
            <person name="Martin F.M."/>
            <person name="Bonfante P."/>
        </authorList>
    </citation>
    <scope>NUCLEOTIDE SEQUENCE [LARGE SCALE GENOMIC DNA]</scope>
    <source>
        <strain evidence="15 16">BEG34</strain>
    </source>
</reference>
<evidence type="ECO:0000256" key="6">
    <source>
        <dbReference type="ARBA" id="ARBA00022741"/>
    </source>
</evidence>
<evidence type="ECO:0000256" key="4">
    <source>
        <dbReference type="ARBA" id="ARBA00022692"/>
    </source>
</evidence>
<feature type="transmembrane region" description="Helical" evidence="12">
    <location>
        <begin position="339"/>
        <end position="365"/>
    </location>
</feature>
<evidence type="ECO:0000256" key="9">
    <source>
        <dbReference type="ARBA" id="ARBA00022989"/>
    </source>
</evidence>
<feature type="transmembrane region" description="Helical" evidence="12">
    <location>
        <begin position="431"/>
        <end position="456"/>
    </location>
</feature>
<dbReference type="Proteomes" id="UP000439903">
    <property type="component" value="Unassembled WGS sequence"/>
</dbReference>
<dbReference type="FunFam" id="3.40.50.300:FF:000479">
    <property type="entry name" value="Multidrug resistance protein 1A"/>
    <property type="match status" value="1"/>
</dbReference>
<dbReference type="EMBL" id="WTPW01001130">
    <property type="protein sequence ID" value="KAF0454380.1"/>
    <property type="molecule type" value="Genomic_DNA"/>
</dbReference>
<dbReference type="PANTHER" id="PTHR43394">
    <property type="entry name" value="ATP-DEPENDENT PERMEASE MDL1, MITOCHONDRIAL"/>
    <property type="match status" value="1"/>
</dbReference>
<protein>
    <submittedName>
        <fullName evidence="15">Multidrug resistance protein MDR</fullName>
    </submittedName>
</protein>
<comment type="similarity">
    <text evidence="2">Belongs to the ABC transporter superfamily. ABCB family. Multidrug resistance exporter (TC 3.A.1.201) subfamily.</text>
</comment>
<dbReference type="InterPro" id="IPR036640">
    <property type="entry name" value="ABC1_TM_sf"/>
</dbReference>
<gene>
    <name evidence="15" type="ORF">F8M41_001611</name>
</gene>
<evidence type="ECO:0000256" key="2">
    <source>
        <dbReference type="ARBA" id="ARBA00007577"/>
    </source>
</evidence>
<keyword evidence="10 12" id="KW-0472">Membrane</keyword>
<evidence type="ECO:0000256" key="5">
    <source>
        <dbReference type="ARBA" id="ARBA00022737"/>
    </source>
</evidence>
<dbReference type="InterPro" id="IPR003593">
    <property type="entry name" value="AAA+_ATPase"/>
</dbReference>
<dbReference type="PANTHER" id="PTHR43394:SF18">
    <property type="entry name" value="ABC TRANSPORTER B FAMILY MEMBER 11-LIKE"/>
    <property type="match status" value="1"/>
</dbReference>
<feature type="domain" description="ABC transmembrane type-1" evidence="14">
    <location>
        <begin position="211"/>
        <end position="496"/>
    </location>
</feature>
<dbReference type="InterPro" id="IPR017871">
    <property type="entry name" value="ABC_transporter-like_CS"/>
</dbReference>
<evidence type="ECO:0000256" key="10">
    <source>
        <dbReference type="ARBA" id="ARBA00023136"/>
    </source>
</evidence>
<evidence type="ECO:0000256" key="12">
    <source>
        <dbReference type="SAM" id="Phobius"/>
    </source>
</evidence>
<keyword evidence="16" id="KW-1185">Reference proteome</keyword>
<evidence type="ECO:0000256" key="3">
    <source>
        <dbReference type="ARBA" id="ARBA00022448"/>
    </source>
</evidence>
<evidence type="ECO:0000256" key="7">
    <source>
        <dbReference type="ARBA" id="ARBA00022840"/>
    </source>
</evidence>
<dbReference type="GO" id="GO:0015421">
    <property type="term" value="F:ABC-type oligopeptide transporter activity"/>
    <property type="evidence" value="ECO:0007669"/>
    <property type="project" value="TreeGrafter"/>
</dbReference>
<keyword evidence="5" id="KW-0677">Repeat</keyword>
<dbReference type="PROSITE" id="PS50929">
    <property type="entry name" value="ABC_TM1F"/>
    <property type="match status" value="1"/>
</dbReference>
<comment type="caution">
    <text evidence="15">The sequence shown here is derived from an EMBL/GenBank/DDBJ whole genome shotgun (WGS) entry which is preliminary data.</text>
</comment>
<keyword evidence="8" id="KW-1278">Translocase</keyword>